<evidence type="ECO:0000256" key="4">
    <source>
        <dbReference type="SAM" id="MobiDB-lite"/>
    </source>
</evidence>
<proteinExistence type="predicted"/>
<feature type="domain" description="HTH araC/xylS-type" evidence="5">
    <location>
        <begin position="133"/>
        <end position="231"/>
    </location>
</feature>
<dbReference type="GO" id="GO:0003700">
    <property type="term" value="F:DNA-binding transcription factor activity"/>
    <property type="evidence" value="ECO:0007669"/>
    <property type="project" value="InterPro"/>
</dbReference>
<dbReference type="AlphaFoldDB" id="A0A8E0KJI8"/>
<evidence type="ECO:0000256" key="3">
    <source>
        <dbReference type="ARBA" id="ARBA00023163"/>
    </source>
</evidence>
<dbReference type="EMBL" id="BATC01000005">
    <property type="protein sequence ID" value="GAD58264.1"/>
    <property type="molecule type" value="Genomic_DNA"/>
</dbReference>
<dbReference type="InterPro" id="IPR009057">
    <property type="entry name" value="Homeodomain-like_sf"/>
</dbReference>
<sequence length="246" mass="27253">MEWREPSTGRIQQAMIRPGSVHVNPGDHPFYQRWEGHQRIMAIAFDRGLVEQVGASFGGKTDADIGTYIGARDAEVEAIAARLRRELVTGESAGRVLAESFAKALLVRLFRIYTHDRSGTLPVKGGLEAAKLARVLDYIDAHLSEKITLDRLAAVAGLSSHHFSGAFKAMTGLPPIKFVNRRRLERARDALATTDRTISDIAHGLGFPSHSHLSTYFKRDMGTPPSQFRSDWRHGSELRTHSASRS</sequence>
<dbReference type="PANTHER" id="PTHR46796:SF6">
    <property type="entry name" value="ARAC SUBFAMILY"/>
    <property type="match status" value="1"/>
</dbReference>
<keyword evidence="1" id="KW-0805">Transcription regulation</keyword>
<dbReference type="PROSITE" id="PS00041">
    <property type="entry name" value="HTH_ARAC_FAMILY_1"/>
    <property type="match status" value="1"/>
</dbReference>
<keyword evidence="3" id="KW-0804">Transcription</keyword>
<dbReference type="Gene3D" id="1.10.10.60">
    <property type="entry name" value="Homeodomain-like"/>
    <property type="match status" value="2"/>
</dbReference>
<evidence type="ECO:0000313" key="6">
    <source>
        <dbReference type="EMBL" id="GAD58264.1"/>
    </source>
</evidence>
<dbReference type="PROSITE" id="PS01124">
    <property type="entry name" value="HTH_ARAC_FAMILY_2"/>
    <property type="match status" value="1"/>
</dbReference>
<feature type="compositionally biased region" description="Basic and acidic residues" evidence="4">
    <location>
        <begin position="230"/>
        <end position="240"/>
    </location>
</feature>
<accession>A0A8E0KJI8</accession>
<evidence type="ECO:0000313" key="7">
    <source>
        <dbReference type="Proteomes" id="UP000016569"/>
    </source>
</evidence>
<comment type="caution">
    <text evidence="6">The sequence shown here is derived from an EMBL/GenBank/DDBJ whole genome shotgun (WGS) entry which is preliminary data.</text>
</comment>
<dbReference type="SMART" id="SM00342">
    <property type="entry name" value="HTH_ARAC"/>
    <property type="match status" value="1"/>
</dbReference>
<dbReference type="InterPro" id="IPR050204">
    <property type="entry name" value="AraC_XylS_family_regulators"/>
</dbReference>
<dbReference type="GO" id="GO:0043565">
    <property type="term" value="F:sequence-specific DNA binding"/>
    <property type="evidence" value="ECO:0007669"/>
    <property type="project" value="InterPro"/>
</dbReference>
<name>A0A8E0KJI8_9CAUL</name>
<dbReference type="SUPFAM" id="SSF46689">
    <property type="entry name" value="Homeodomain-like"/>
    <property type="match status" value="2"/>
</dbReference>
<dbReference type="InterPro" id="IPR018060">
    <property type="entry name" value="HTH_AraC"/>
</dbReference>
<keyword evidence="2" id="KW-0238">DNA-binding</keyword>
<evidence type="ECO:0000256" key="1">
    <source>
        <dbReference type="ARBA" id="ARBA00023015"/>
    </source>
</evidence>
<organism evidence="6 7">
    <name type="scientific">Brevundimonas abyssalis TAR-001</name>
    <dbReference type="NCBI Taxonomy" id="1391729"/>
    <lineage>
        <taxon>Bacteria</taxon>
        <taxon>Pseudomonadati</taxon>
        <taxon>Pseudomonadota</taxon>
        <taxon>Alphaproteobacteria</taxon>
        <taxon>Caulobacterales</taxon>
        <taxon>Caulobacteraceae</taxon>
        <taxon>Brevundimonas</taxon>
    </lineage>
</organism>
<feature type="region of interest" description="Disordered" evidence="4">
    <location>
        <begin position="227"/>
        <end position="246"/>
    </location>
</feature>
<reference evidence="7" key="1">
    <citation type="journal article" date="2013" name="Genome Announc.">
        <title>Draft Genome Sequence of the Dimorphic Prosthecate Bacterium Brevundimonas abyssalis TAR-001T.</title>
        <authorList>
            <person name="Tsubouchi T."/>
            <person name="Nishi S."/>
            <person name="Usui K."/>
            <person name="Shimane Y."/>
            <person name="Takaki Y."/>
            <person name="Maruyama T."/>
            <person name="Hatada Y."/>
        </authorList>
    </citation>
    <scope>NUCLEOTIDE SEQUENCE [LARGE SCALE GENOMIC DNA]</scope>
    <source>
        <strain evidence="7">TAR-001</strain>
    </source>
</reference>
<evidence type="ECO:0000256" key="2">
    <source>
        <dbReference type="ARBA" id="ARBA00023125"/>
    </source>
</evidence>
<dbReference type="InterPro" id="IPR018062">
    <property type="entry name" value="HTH_AraC-typ_CS"/>
</dbReference>
<keyword evidence="7" id="KW-1185">Reference proteome</keyword>
<dbReference type="Pfam" id="PF12833">
    <property type="entry name" value="HTH_18"/>
    <property type="match status" value="1"/>
</dbReference>
<dbReference type="Proteomes" id="UP000016569">
    <property type="component" value="Unassembled WGS sequence"/>
</dbReference>
<gene>
    <name evidence="6" type="ORF">MBEBAB_0514</name>
</gene>
<evidence type="ECO:0000259" key="5">
    <source>
        <dbReference type="PROSITE" id="PS01124"/>
    </source>
</evidence>
<dbReference type="PANTHER" id="PTHR46796">
    <property type="entry name" value="HTH-TYPE TRANSCRIPTIONAL ACTIVATOR RHAS-RELATED"/>
    <property type="match status" value="1"/>
</dbReference>
<protein>
    <submittedName>
        <fullName evidence="6">Transcriptional regulator, AraC family</fullName>
    </submittedName>
</protein>